<dbReference type="OrthoDB" id="6242396at2759"/>
<comment type="caution">
    <text evidence="2">The sequence shown here is derived from an EMBL/GenBank/DDBJ whole genome shotgun (WGS) entry which is preliminary data.</text>
</comment>
<dbReference type="Proteomes" id="UP000316759">
    <property type="component" value="Unassembled WGS sequence"/>
</dbReference>
<reference evidence="2 3" key="1">
    <citation type="submission" date="2019-04" db="EMBL/GenBank/DDBJ databases">
        <title>Annotation for the trematode Fasciola gigantica.</title>
        <authorList>
            <person name="Choi Y.-J."/>
        </authorList>
    </citation>
    <scope>NUCLEOTIDE SEQUENCE [LARGE SCALE GENOMIC DNA]</scope>
    <source>
        <strain evidence="2">Uganda_cow_1</strain>
    </source>
</reference>
<feature type="domain" description="Trematode PH-like" evidence="1">
    <location>
        <begin position="9"/>
        <end position="125"/>
    </location>
</feature>
<organism evidence="2 3">
    <name type="scientific">Fasciola gigantica</name>
    <name type="common">Giant liver fluke</name>
    <dbReference type="NCBI Taxonomy" id="46835"/>
    <lineage>
        <taxon>Eukaryota</taxon>
        <taxon>Metazoa</taxon>
        <taxon>Spiralia</taxon>
        <taxon>Lophotrochozoa</taxon>
        <taxon>Platyhelminthes</taxon>
        <taxon>Trematoda</taxon>
        <taxon>Digenea</taxon>
        <taxon>Plagiorchiida</taxon>
        <taxon>Echinostomata</taxon>
        <taxon>Echinostomatoidea</taxon>
        <taxon>Fasciolidae</taxon>
        <taxon>Fasciola</taxon>
    </lineage>
</organism>
<evidence type="ECO:0000259" key="1">
    <source>
        <dbReference type="Pfam" id="PF25356"/>
    </source>
</evidence>
<dbReference type="EMBL" id="SUNJ01010219">
    <property type="protein sequence ID" value="TPP59810.1"/>
    <property type="molecule type" value="Genomic_DNA"/>
</dbReference>
<dbReference type="AlphaFoldDB" id="A0A504YPN4"/>
<name>A0A504YPN4_FASGI</name>
<evidence type="ECO:0000313" key="3">
    <source>
        <dbReference type="Proteomes" id="UP000316759"/>
    </source>
</evidence>
<proteinExistence type="predicted"/>
<gene>
    <name evidence="2" type="ORF">FGIG_08017</name>
</gene>
<dbReference type="InterPro" id="IPR057376">
    <property type="entry name" value="PH_trem"/>
</dbReference>
<protein>
    <recommendedName>
        <fullName evidence="1">Trematode PH-like domain-containing protein</fullName>
    </recommendedName>
</protein>
<keyword evidence="3" id="KW-1185">Reference proteome</keyword>
<evidence type="ECO:0000313" key="2">
    <source>
        <dbReference type="EMBL" id="TPP59810.1"/>
    </source>
</evidence>
<accession>A0A504YPN4</accession>
<dbReference type="Pfam" id="PF25356">
    <property type="entry name" value="PH_trem"/>
    <property type="match status" value="1"/>
</dbReference>
<sequence length="301" mass="34664">MSTSSHSVSGHYLGRTKVRGSEYLTEGLALPVLKRQLEKRSNNSEVKFTDDYIHFYGSNKHGRSEGNIPYSTIRRVYTFDDKPDILMTCSDMIYEDGKYYSSFRLRNSDDVRRARKLISGTSRNSRPRAWTIGHASTNLPTRTSIVRYEPEKTTVVYEPSQYRVVSRTNRAPSRSPSPLYVERTETTTPVVETVPVIERVIPARTPSPVYLQPVQTVERTYVKPTETYVTEKATEPIVYKRVSRTPESSVRRTYVTRPPISYLDAPVYPRSGSTSRLYYDDEIEDRDIVLKRIARVTPITR</sequence>